<protein>
    <submittedName>
        <fullName evidence="12">Energy-coupling factor transport system ATP-binding protein</fullName>
    </submittedName>
</protein>
<reference evidence="12 13" key="1">
    <citation type="submission" date="2016-10" db="EMBL/GenBank/DDBJ databases">
        <authorList>
            <person name="Varghese N."/>
            <person name="Submissions S."/>
        </authorList>
    </citation>
    <scope>NUCLEOTIDE SEQUENCE [LARGE SCALE GENOMIC DNA]</scope>
    <source>
        <strain evidence="12 13">DSM 9169</strain>
    </source>
</reference>
<dbReference type="CDD" id="cd03225">
    <property type="entry name" value="ABC_cobalt_CbiO_domain1"/>
    <property type="match status" value="2"/>
</dbReference>
<evidence type="ECO:0000256" key="8">
    <source>
        <dbReference type="ARBA" id="ARBA00023136"/>
    </source>
</evidence>
<gene>
    <name evidence="12" type="ORF">SAMN04489714_0100</name>
</gene>
<dbReference type="PANTHER" id="PTHR43553">
    <property type="entry name" value="HEAVY METAL TRANSPORTER"/>
    <property type="match status" value="1"/>
</dbReference>
<sequence length="762" mass="80976">MDTQLSSHRSHTRSTAGTARPTGALTPVELASCGVLAGLAIVACVGATILPFFNNFLQLIATIPIAMIAVRLRPRASLTTVLTTCLIGAILGGVNTALTAIQATLAGWIVGALHRKHIRTRFAFLIGIIVGVILGALTDLTLWLLTDLRELTLESVRVSVKGYARLLSGWSLTRPMSDLFLTFTDWMVAYWWAWLPVSVLFAFALTLTVAHWLMGHVLARIPQGNALDPLRVDEDAAPIQPLPTTLTDVHMHYPGATRDALDGVSLTIDRGQFVVIAGPNGSGKSTLASILAGARHSAGSVKRPGRIGLGRHSGVALLAQRTELSSLGETVEEDILWGMSSDERAALPLDSLLDQVGLPGLSAMPVRHLSGGQLQRLALAGALARQPALLISDESTAMIDQQGRTELIAILADLPRTGTTVVHITHDLTEAARADRLITLDNGHVTFDGAPTDPTSPLTDSTTTGAPGSLTCHLTSGAADVVAVPTDDATDSTASPTRQPASSVHDSPIDEGDPSAVRTVPVMPVVSTDDDADDIVSHLKRWGDHFAPALTLHDVSHAYDVRTPWHKQVLFDINLDVAPGESVLIAGENGSGKSTLARIMTGLMPPTWGDCLLGDKPASQQVGSIGMSMQFARLQLQRPSVRLDIAAAANIDPDDTERVDDVVSRAMAEVGLDCELQRRGIDELSGGQMRRVALAGLFAADLNFIVLDEPLAGLDATSRELVISALKRRQDRGIGIIVISHDFEGLDQVCSRHLSLVEGKLS</sequence>
<dbReference type="PROSITE" id="PS50893">
    <property type="entry name" value="ABC_TRANSPORTER_2"/>
    <property type="match status" value="2"/>
</dbReference>
<feature type="compositionally biased region" description="Low complexity" evidence="9">
    <location>
        <begin position="487"/>
        <end position="497"/>
    </location>
</feature>
<feature type="compositionally biased region" description="Polar residues" evidence="9">
    <location>
        <begin position="1"/>
        <end position="17"/>
    </location>
</feature>
<dbReference type="GO" id="GO:0005524">
    <property type="term" value="F:ATP binding"/>
    <property type="evidence" value="ECO:0007669"/>
    <property type="project" value="UniProtKB-KW"/>
</dbReference>
<evidence type="ECO:0000256" key="3">
    <source>
        <dbReference type="ARBA" id="ARBA00022448"/>
    </source>
</evidence>
<keyword evidence="13" id="KW-1185">Reference proteome</keyword>
<evidence type="ECO:0000256" key="10">
    <source>
        <dbReference type="SAM" id="Phobius"/>
    </source>
</evidence>
<dbReference type="InterPro" id="IPR050095">
    <property type="entry name" value="ECF_ABC_transporter_ATP-bd"/>
</dbReference>
<evidence type="ECO:0000256" key="2">
    <source>
        <dbReference type="ARBA" id="ARBA00005417"/>
    </source>
</evidence>
<keyword evidence="5" id="KW-0547">Nucleotide-binding</keyword>
<feature type="transmembrane region" description="Helical" evidence="10">
    <location>
        <begin position="86"/>
        <end position="110"/>
    </location>
</feature>
<evidence type="ECO:0000256" key="6">
    <source>
        <dbReference type="ARBA" id="ARBA00022840"/>
    </source>
</evidence>
<dbReference type="InterPro" id="IPR017871">
    <property type="entry name" value="ABC_transporter-like_CS"/>
</dbReference>
<keyword evidence="10" id="KW-0812">Transmembrane</keyword>
<keyword evidence="3" id="KW-0813">Transport</keyword>
<feature type="domain" description="ABC transporter" evidence="11">
    <location>
        <begin position="244"/>
        <end position="467"/>
    </location>
</feature>
<keyword evidence="10" id="KW-1133">Transmembrane helix</keyword>
<dbReference type="EMBL" id="LT629792">
    <property type="protein sequence ID" value="SDT85562.1"/>
    <property type="molecule type" value="Genomic_DNA"/>
</dbReference>
<evidence type="ECO:0000256" key="1">
    <source>
        <dbReference type="ARBA" id="ARBA00004202"/>
    </source>
</evidence>
<dbReference type="Gene3D" id="3.40.50.300">
    <property type="entry name" value="P-loop containing nucleotide triphosphate hydrolases"/>
    <property type="match status" value="2"/>
</dbReference>
<dbReference type="InterPro" id="IPR015856">
    <property type="entry name" value="ABC_transpr_CbiO/EcfA_su"/>
</dbReference>
<dbReference type="SUPFAM" id="SSF52540">
    <property type="entry name" value="P-loop containing nucleoside triphosphate hydrolases"/>
    <property type="match status" value="2"/>
</dbReference>
<accession>A0ABY0V4S6</accession>
<feature type="transmembrane region" description="Helical" evidence="10">
    <location>
        <begin position="122"/>
        <end position="145"/>
    </location>
</feature>
<dbReference type="InterPro" id="IPR003593">
    <property type="entry name" value="AAA+_ATPase"/>
</dbReference>
<keyword evidence="4" id="KW-1003">Cell membrane</keyword>
<dbReference type="InterPro" id="IPR027417">
    <property type="entry name" value="P-loop_NTPase"/>
</dbReference>
<feature type="transmembrane region" description="Helical" evidence="10">
    <location>
        <begin position="189"/>
        <end position="213"/>
    </location>
</feature>
<feature type="region of interest" description="Disordered" evidence="9">
    <location>
        <begin position="487"/>
        <end position="516"/>
    </location>
</feature>
<evidence type="ECO:0000259" key="11">
    <source>
        <dbReference type="PROSITE" id="PS50893"/>
    </source>
</evidence>
<dbReference type="InterPro" id="IPR018710">
    <property type="entry name" value="DUF2232"/>
</dbReference>
<dbReference type="PANTHER" id="PTHR43553:SF27">
    <property type="entry name" value="ENERGY-COUPLING FACTOR TRANSPORTER ATP-BINDING PROTEIN ECFA2"/>
    <property type="match status" value="1"/>
</dbReference>
<feature type="transmembrane region" description="Helical" evidence="10">
    <location>
        <begin position="28"/>
        <end position="49"/>
    </location>
</feature>
<feature type="domain" description="ABC transporter" evidence="11">
    <location>
        <begin position="550"/>
        <end position="762"/>
    </location>
</feature>
<dbReference type="Pfam" id="PF00005">
    <property type="entry name" value="ABC_tran"/>
    <property type="match status" value="2"/>
</dbReference>
<dbReference type="SMART" id="SM00382">
    <property type="entry name" value="AAA"/>
    <property type="match status" value="2"/>
</dbReference>
<dbReference type="Pfam" id="PF09991">
    <property type="entry name" value="DUF2232"/>
    <property type="match status" value="1"/>
</dbReference>
<evidence type="ECO:0000256" key="5">
    <source>
        <dbReference type="ARBA" id="ARBA00022741"/>
    </source>
</evidence>
<evidence type="ECO:0000256" key="4">
    <source>
        <dbReference type="ARBA" id="ARBA00022475"/>
    </source>
</evidence>
<evidence type="ECO:0000313" key="13">
    <source>
        <dbReference type="Proteomes" id="UP000198976"/>
    </source>
</evidence>
<keyword evidence="8 10" id="KW-0472">Membrane</keyword>
<comment type="subcellular location">
    <subcellularLocation>
        <location evidence="1">Cell membrane</location>
        <topology evidence="1">Peripheral membrane protein</topology>
    </subcellularLocation>
</comment>
<evidence type="ECO:0000313" key="12">
    <source>
        <dbReference type="EMBL" id="SDT85562.1"/>
    </source>
</evidence>
<keyword evidence="6 12" id="KW-0067">ATP-binding</keyword>
<dbReference type="Proteomes" id="UP000198976">
    <property type="component" value="Chromosome I"/>
</dbReference>
<organism evidence="12 13">
    <name type="scientific">Schaalia radingae</name>
    <dbReference type="NCBI Taxonomy" id="131110"/>
    <lineage>
        <taxon>Bacteria</taxon>
        <taxon>Bacillati</taxon>
        <taxon>Actinomycetota</taxon>
        <taxon>Actinomycetes</taxon>
        <taxon>Actinomycetales</taxon>
        <taxon>Actinomycetaceae</taxon>
        <taxon>Schaalia</taxon>
    </lineage>
</organism>
<dbReference type="PROSITE" id="PS00211">
    <property type="entry name" value="ABC_TRANSPORTER_1"/>
    <property type="match status" value="2"/>
</dbReference>
<dbReference type="InterPro" id="IPR003439">
    <property type="entry name" value="ABC_transporter-like_ATP-bd"/>
</dbReference>
<evidence type="ECO:0000256" key="7">
    <source>
        <dbReference type="ARBA" id="ARBA00022967"/>
    </source>
</evidence>
<keyword evidence="7" id="KW-1278">Translocase</keyword>
<proteinExistence type="inferred from homology"/>
<feature type="region of interest" description="Disordered" evidence="9">
    <location>
        <begin position="1"/>
        <end position="20"/>
    </location>
</feature>
<name>A0ABY0V4S6_9ACTO</name>
<evidence type="ECO:0000256" key="9">
    <source>
        <dbReference type="SAM" id="MobiDB-lite"/>
    </source>
</evidence>
<comment type="similarity">
    <text evidence="2">Belongs to the ABC transporter superfamily.</text>
</comment>